<reference evidence="3" key="1">
    <citation type="journal article" date="2014" name="Int. J. Syst. Evol. Microbiol.">
        <title>Complete genome of a new Firmicutes species belonging to the dominant human colonic microbiota ('Ruminococcus bicirculans') reveals two chromosomes and a selective capacity to utilize plant glucans.</title>
        <authorList>
            <consortium name="NISC Comparative Sequencing Program"/>
            <person name="Wegmann U."/>
            <person name="Louis P."/>
            <person name="Goesmann A."/>
            <person name="Henrissat B."/>
            <person name="Duncan S.H."/>
            <person name="Flint H.J."/>
        </authorList>
    </citation>
    <scope>NUCLEOTIDE SEQUENCE</scope>
    <source>
        <strain evidence="3">JCM 17590</strain>
    </source>
</reference>
<feature type="transmembrane region" description="Helical" evidence="2">
    <location>
        <begin position="253"/>
        <end position="272"/>
    </location>
</feature>
<feature type="transmembrane region" description="Helical" evidence="2">
    <location>
        <begin position="109"/>
        <end position="134"/>
    </location>
</feature>
<feature type="transmembrane region" description="Helical" evidence="2">
    <location>
        <begin position="146"/>
        <end position="164"/>
    </location>
</feature>
<sequence>MTQRGSFQLTLIAALAGAAAVAVLVFVGLEAGILPFVLIGVCVALVLVRFDVALTWSSVIVFGSIFLFQVATIPTGVKAAFIGVAGVLAIWALLSLIRRMPDLTARARSGVRLVFCAVGILSAFLLWQLIALSWNSVAIDAWMRDALNYLLLPMAVLIGVEAGFRLAPRAVSVLALLAGVIGAYSFSVAWLGRRAAEQGGDSQQFGLASSFVVFATLALCLARFTSGRLRGVAWLVAALALMGIMVVAGGRQTIVQCVIALLVAVAVGGGGFFAKTARVLTAVAAAVIGFIVVLNYSASSNDTAVGRYAFFQRFLTDGFSAITNDQSAQARLRALTWLHQQWQLKPTFGWGFGHDMINVATGQIGANVFTLDSPLVPLEKFGVFGTAVLVLALLLFFIALWKLARPETGSTAFGRTFAAIVTVLTLVTLVNGFPPENRGFPTFLLLSSLIAVSNATWRARAAADGGDSEPETARGVADQRTARATRAPASAYAASSRSATAPIPKTSVMLAEPAATAADQALASESRAETASASSPGLPSVTCPAPR</sequence>
<comment type="caution">
    <text evidence="3">The sequence shown here is derived from an EMBL/GenBank/DDBJ whole genome shotgun (WGS) entry which is preliminary data.</text>
</comment>
<evidence type="ECO:0008006" key="5">
    <source>
        <dbReference type="Google" id="ProtNLM"/>
    </source>
</evidence>
<organism evidence="3 4">
    <name type="scientific">Gryllotalpicola daejeonensis</name>
    <dbReference type="NCBI Taxonomy" id="993087"/>
    <lineage>
        <taxon>Bacteria</taxon>
        <taxon>Bacillati</taxon>
        <taxon>Actinomycetota</taxon>
        <taxon>Actinomycetes</taxon>
        <taxon>Micrococcales</taxon>
        <taxon>Microbacteriaceae</taxon>
        <taxon>Gryllotalpicola</taxon>
    </lineage>
</organism>
<evidence type="ECO:0000256" key="2">
    <source>
        <dbReference type="SAM" id="Phobius"/>
    </source>
</evidence>
<feature type="transmembrane region" description="Helical" evidence="2">
    <location>
        <begin position="204"/>
        <end position="222"/>
    </location>
</feature>
<feature type="transmembrane region" description="Helical" evidence="2">
    <location>
        <begin position="381"/>
        <end position="401"/>
    </location>
</feature>
<evidence type="ECO:0000256" key="1">
    <source>
        <dbReference type="SAM" id="MobiDB-lite"/>
    </source>
</evidence>
<evidence type="ECO:0000313" key="4">
    <source>
        <dbReference type="Proteomes" id="UP001415169"/>
    </source>
</evidence>
<gene>
    <name evidence="3" type="ORF">GCM10022286_30370</name>
</gene>
<feature type="transmembrane region" description="Helical" evidence="2">
    <location>
        <begin position="229"/>
        <end position="247"/>
    </location>
</feature>
<accession>A0ABP7ZNJ7</accession>
<evidence type="ECO:0000313" key="3">
    <source>
        <dbReference type="EMBL" id="GAA4166162.1"/>
    </source>
</evidence>
<dbReference type="Proteomes" id="UP001415169">
    <property type="component" value="Unassembled WGS sequence"/>
</dbReference>
<keyword evidence="4" id="KW-1185">Reference proteome</keyword>
<reference evidence="3" key="2">
    <citation type="submission" date="2023-12" db="EMBL/GenBank/DDBJ databases">
        <authorList>
            <person name="Sun Q."/>
            <person name="Inoue M."/>
        </authorList>
    </citation>
    <scope>NUCLEOTIDE SEQUENCE</scope>
    <source>
        <strain evidence="3">JCM 17590</strain>
    </source>
</reference>
<feature type="compositionally biased region" description="Low complexity" evidence="1">
    <location>
        <begin position="482"/>
        <end position="501"/>
    </location>
</feature>
<feature type="transmembrane region" description="Helical" evidence="2">
    <location>
        <begin position="413"/>
        <end position="433"/>
    </location>
</feature>
<dbReference type="EMBL" id="BAABBV010000002">
    <property type="protein sequence ID" value="GAA4166162.1"/>
    <property type="molecule type" value="Genomic_DNA"/>
</dbReference>
<keyword evidence="2" id="KW-0472">Membrane</keyword>
<feature type="transmembrane region" description="Helical" evidence="2">
    <location>
        <begin position="32"/>
        <end position="48"/>
    </location>
</feature>
<feature type="region of interest" description="Disordered" evidence="1">
    <location>
        <begin position="461"/>
        <end position="547"/>
    </location>
</feature>
<feature type="transmembrane region" description="Helical" evidence="2">
    <location>
        <begin position="279"/>
        <end position="298"/>
    </location>
</feature>
<proteinExistence type="predicted"/>
<name>A0ABP7ZNJ7_9MICO</name>
<feature type="transmembrane region" description="Helical" evidence="2">
    <location>
        <begin position="79"/>
        <end position="97"/>
    </location>
</feature>
<feature type="transmembrane region" description="Helical" evidence="2">
    <location>
        <begin position="53"/>
        <end position="73"/>
    </location>
</feature>
<feature type="transmembrane region" description="Helical" evidence="2">
    <location>
        <begin position="7"/>
        <end position="26"/>
    </location>
</feature>
<protein>
    <recommendedName>
        <fullName evidence="5">O-antigen ligase domain-containing protein</fullName>
    </recommendedName>
</protein>
<keyword evidence="2" id="KW-0812">Transmembrane</keyword>
<keyword evidence="2" id="KW-1133">Transmembrane helix</keyword>
<feature type="compositionally biased region" description="Low complexity" evidence="1">
    <location>
        <begin position="521"/>
        <end position="535"/>
    </location>
</feature>
<feature type="transmembrane region" description="Helical" evidence="2">
    <location>
        <begin position="171"/>
        <end position="192"/>
    </location>
</feature>